<keyword evidence="2" id="KW-1185">Reference proteome</keyword>
<dbReference type="SUPFAM" id="SSF52047">
    <property type="entry name" value="RNI-like"/>
    <property type="match status" value="1"/>
</dbReference>
<organism evidence="1 2">
    <name type="scientific">Fomitopsis schrenkii</name>
    <name type="common">Brown rot fungus</name>
    <dbReference type="NCBI Taxonomy" id="2126942"/>
    <lineage>
        <taxon>Eukaryota</taxon>
        <taxon>Fungi</taxon>
        <taxon>Dikarya</taxon>
        <taxon>Basidiomycota</taxon>
        <taxon>Agaricomycotina</taxon>
        <taxon>Agaricomycetes</taxon>
        <taxon>Polyporales</taxon>
        <taxon>Fomitopsis</taxon>
    </lineage>
</organism>
<protein>
    <recommendedName>
        <fullName evidence="3">F-box domain-containing protein</fullName>
    </recommendedName>
</protein>
<dbReference type="Proteomes" id="UP000015241">
    <property type="component" value="Unassembled WGS sequence"/>
</dbReference>
<dbReference type="InParanoid" id="S8DZC6"/>
<reference evidence="1 2" key="1">
    <citation type="journal article" date="2012" name="Science">
        <title>The Paleozoic origin of enzymatic lignin decomposition reconstructed from 31 fungal genomes.</title>
        <authorList>
            <person name="Floudas D."/>
            <person name="Binder M."/>
            <person name="Riley R."/>
            <person name="Barry K."/>
            <person name="Blanchette R.A."/>
            <person name="Henrissat B."/>
            <person name="Martinez A.T."/>
            <person name="Otillar R."/>
            <person name="Spatafora J.W."/>
            <person name="Yadav J.S."/>
            <person name="Aerts A."/>
            <person name="Benoit I."/>
            <person name="Boyd A."/>
            <person name="Carlson A."/>
            <person name="Copeland A."/>
            <person name="Coutinho P.M."/>
            <person name="de Vries R.P."/>
            <person name="Ferreira P."/>
            <person name="Findley K."/>
            <person name="Foster B."/>
            <person name="Gaskell J."/>
            <person name="Glotzer D."/>
            <person name="Gorecki P."/>
            <person name="Heitman J."/>
            <person name="Hesse C."/>
            <person name="Hori C."/>
            <person name="Igarashi K."/>
            <person name="Jurgens J.A."/>
            <person name="Kallen N."/>
            <person name="Kersten P."/>
            <person name="Kohler A."/>
            <person name="Kuees U."/>
            <person name="Kumar T.K.A."/>
            <person name="Kuo A."/>
            <person name="LaButti K."/>
            <person name="Larrondo L.F."/>
            <person name="Lindquist E."/>
            <person name="Ling A."/>
            <person name="Lombard V."/>
            <person name="Lucas S."/>
            <person name="Lundell T."/>
            <person name="Martin R."/>
            <person name="McLaughlin D.J."/>
            <person name="Morgenstern I."/>
            <person name="Morin E."/>
            <person name="Murat C."/>
            <person name="Nagy L.G."/>
            <person name="Nolan M."/>
            <person name="Ohm R.A."/>
            <person name="Patyshakuliyeva A."/>
            <person name="Rokas A."/>
            <person name="Ruiz-Duenas F.J."/>
            <person name="Sabat G."/>
            <person name="Salamov A."/>
            <person name="Samejima M."/>
            <person name="Schmutz J."/>
            <person name="Slot J.C."/>
            <person name="St John F."/>
            <person name="Stenlid J."/>
            <person name="Sun H."/>
            <person name="Sun S."/>
            <person name="Syed K."/>
            <person name="Tsang A."/>
            <person name="Wiebenga A."/>
            <person name="Young D."/>
            <person name="Pisabarro A."/>
            <person name="Eastwood D.C."/>
            <person name="Martin F."/>
            <person name="Cullen D."/>
            <person name="Grigoriev I.V."/>
            <person name="Hibbett D.S."/>
        </authorList>
    </citation>
    <scope>NUCLEOTIDE SEQUENCE</scope>
    <source>
        <strain evidence="2">FP-58527</strain>
    </source>
</reference>
<dbReference type="HOGENOM" id="CLU_647299_0_0_1"/>
<sequence>MCKTTYVYALDPVKDCKSLLDAASPSAFTRVPLEVQEYIIGFLGPGSRSALGAALVCREWYPSAITLFYEEVEISTRRRFDQLVWLAFNNTRVRGQLATTRFITFRDQTCIPTFPLVLGAVLPSLSSLSISELRGPLHPTFFTALYQLSSITHLRLTAAWIYNFHQLRRLISALRNLKHLDIGDVKPLQVSDGAQTSTLHPTIFTPIPVRLQTLVLNVSSSVRPVLLVELIDWLVRTSICESLTALTLYGPPRIRRELAEQMGLLLQAAGSSLRMLKNPYFSASTPSLPFPIVNYDLSRNISLVQLNFRLHALYWNALADELCSILSSIRSPSLADIKMLYNWEPTELRGLPVSTKLNTLHAVMESAAYNNLTHVELNITVVDAFLERYVYRERREHELEAGLRALFAPWDERLGESFMLRTLW</sequence>
<proteinExistence type="predicted"/>
<dbReference type="OrthoDB" id="2802080at2759"/>
<accession>S8DZC6</accession>
<evidence type="ECO:0000313" key="1">
    <source>
        <dbReference type="EMBL" id="EPS97917.1"/>
    </source>
</evidence>
<dbReference type="InterPro" id="IPR032675">
    <property type="entry name" value="LRR_dom_sf"/>
</dbReference>
<dbReference type="AlphaFoldDB" id="S8DZC6"/>
<dbReference type="Gene3D" id="3.80.10.10">
    <property type="entry name" value="Ribonuclease Inhibitor"/>
    <property type="match status" value="1"/>
</dbReference>
<evidence type="ECO:0000313" key="2">
    <source>
        <dbReference type="Proteomes" id="UP000015241"/>
    </source>
</evidence>
<name>S8DZC6_FOMSC</name>
<dbReference type="EMBL" id="KE504171">
    <property type="protein sequence ID" value="EPS97917.1"/>
    <property type="molecule type" value="Genomic_DNA"/>
</dbReference>
<gene>
    <name evidence="1" type="ORF">FOMPIDRAFT_89646</name>
</gene>
<evidence type="ECO:0008006" key="3">
    <source>
        <dbReference type="Google" id="ProtNLM"/>
    </source>
</evidence>